<dbReference type="InterPro" id="IPR038765">
    <property type="entry name" value="Papain-like_cys_pep_sf"/>
</dbReference>
<feature type="region of interest" description="Disordered" evidence="1">
    <location>
        <begin position="768"/>
        <end position="927"/>
    </location>
</feature>
<protein>
    <submittedName>
        <fullName evidence="3">Ubiquitin carboxyl-terminal hydrolase 2</fullName>
    </submittedName>
</protein>
<reference evidence="3 4" key="1">
    <citation type="journal article" date="2012" name="Nat. Genet.">
        <title>Plasmodium cynomolgi genome sequences provide insight into Plasmodium vivax and the monkey malaria clade.</title>
        <authorList>
            <person name="Tachibana S."/>
            <person name="Sullivan S.A."/>
            <person name="Kawai S."/>
            <person name="Nakamura S."/>
            <person name="Kim H.R."/>
            <person name="Goto N."/>
            <person name="Arisue N."/>
            <person name="Palacpac N.M.Q."/>
            <person name="Honma H."/>
            <person name="Yagi M."/>
            <person name="Tougan T."/>
            <person name="Katakai Y."/>
            <person name="Kaneko O."/>
            <person name="Mita T."/>
            <person name="Kita K."/>
            <person name="Yasutomi Y."/>
            <person name="Sutton P.L."/>
            <person name="Shakhbatyan R."/>
            <person name="Horii T."/>
            <person name="Yasunaga T."/>
            <person name="Barnwell J.W."/>
            <person name="Escalante A.A."/>
            <person name="Carlton J.M."/>
            <person name="Tanabe K."/>
        </authorList>
    </citation>
    <scope>NUCLEOTIDE SEQUENCE [LARGE SCALE GENOMIC DNA]</scope>
    <source>
        <strain evidence="3 4">B</strain>
    </source>
</reference>
<dbReference type="PROSITE" id="PS00973">
    <property type="entry name" value="USP_2"/>
    <property type="match status" value="1"/>
</dbReference>
<gene>
    <name evidence="3" type="ORF">PCYB_102510</name>
</gene>
<dbReference type="GO" id="GO:0004843">
    <property type="term" value="F:cysteine-type deubiquitinase activity"/>
    <property type="evidence" value="ECO:0007669"/>
    <property type="project" value="InterPro"/>
</dbReference>
<keyword evidence="4" id="KW-1185">Reference proteome</keyword>
<dbReference type="eggNOG" id="KOG1870">
    <property type="taxonomic scope" value="Eukaryota"/>
</dbReference>
<feature type="domain" description="USP" evidence="2">
    <location>
        <begin position="332"/>
        <end position="1328"/>
    </location>
</feature>
<dbReference type="Pfam" id="PF00443">
    <property type="entry name" value="UCH"/>
    <property type="match status" value="1"/>
</dbReference>
<dbReference type="InterPro" id="IPR028889">
    <property type="entry name" value="USP"/>
</dbReference>
<dbReference type="PROSITE" id="PS50235">
    <property type="entry name" value="USP_3"/>
    <property type="match status" value="1"/>
</dbReference>
<feature type="compositionally biased region" description="Low complexity" evidence="1">
    <location>
        <begin position="877"/>
        <end position="894"/>
    </location>
</feature>
<dbReference type="GO" id="GO:0016579">
    <property type="term" value="P:protein deubiquitination"/>
    <property type="evidence" value="ECO:0007669"/>
    <property type="project" value="InterPro"/>
</dbReference>
<dbReference type="InterPro" id="IPR001394">
    <property type="entry name" value="Peptidase_C19_UCH"/>
</dbReference>
<dbReference type="PhylomeDB" id="K6UDN3"/>
<dbReference type="OrthoDB" id="265776at2759"/>
<dbReference type="Proteomes" id="UP000006319">
    <property type="component" value="Chromosome 10"/>
</dbReference>
<feature type="compositionally biased region" description="Low complexity" evidence="1">
    <location>
        <begin position="777"/>
        <end position="818"/>
    </location>
</feature>
<feature type="region of interest" description="Disordered" evidence="1">
    <location>
        <begin position="1004"/>
        <end position="1063"/>
    </location>
</feature>
<evidence type="ECO:0000313" key="4">
    <source>
        <dbReference type="Proteomes" id="UP000006319"/>
    </source>
</evidence>
<dbReference type="SUPFAM" id="SSF54001">
    <property type="entry name" value="Cysteine proteinases"/>
    <property type="match status" value="1"/>
</dbReference>
<dbReference type="KEGG" id="pcy:PCYB_102510"/>
<sequence>MDSPLTSNSPSKNLTLDKIQILNLFKLFDNLPFDPKSENETWHIVNKEFIDSLRNYEEGKASRYHTLINNKIFVEDPSNVTTRTRLLKDYENGNGVNFLLYPEKAIEVLEKHFHINLKIPRAVYPYKIPKRERIIYKVDIQPLKVVVYSKNPNEFSSPSKMKIVVLRNDTVEDVLKEIVTDFDPASFKKNLFYAEEMSGKREYNWERLYLHDSTEYPLKKKMHEYDIDERTCLLITSERADIKCLTNESDYGYTRRESSFRRSEKEEDCMRGYSSGRTGGYGSSSSTAHAQGYTQGYTQGCTQGYTQGQTQGHSHESMVKQISYIFQHGGDRGLINLGNTCFLNSSLQCLAKIKKFSNYFLSGTFWNHINYSNPVGQHGRLAKAYYETLIELWKIDKRSEPYAPKALKQAISEKRDEFYGYQQHDSQELLAFLLDGLHEDLNLIQKKPYYEEKLQGGLDKPDIDVAEASWNRHKEINNSIIVDLFQGQYRSRLQCPKCKKVSIAFDPFMYLSIPLPPKKNHRIWFHVILNRDAPIGMRFSCAFNGSQEVLKLKIFFLTIIKNLKVKRKNILLHNKCIIKNSKESSPHEGRNNHINTTTSSSSSSSCGGGGNSSSNNAFNFHSKYMDDKNEFYEDNEDNCTNADIANYVRAIKNKSKITSTLKEQEICTVHESICAMCNIQSIDELEINNLSFLYTKFKNLACNQFFQVLNNSDFVTEPHTRNGKGISHIFVFILPKLCSHLIDKNLDVKVGDECLEVLTNSTVTTNNTSLKDEEVHNGIINNSGSNNGGSNNSGSNNSGSNNSGSSSNNNSSNNNGGSVEKKALKGKNNHSSKIVKKRKGVLDSSNSNGSPVRKGEKTHPSGAEEDEDDEVTPVTSAPAGANGNTRGNANSNAADPHDEAMEESNDINMQETSSETPLNDSNGMSKNRTNCEQHISYSELFRDRILFTQDTDNLHDKYFSLLIVPLCKDEQLFYKMKNNDLPLLFNVPFNFTVNDLYGKVENAYRKNTGGSRPPRGTTPTSTSNVQSNQGDHTDRYEQLCIHNGNAKSGGDDESAKKDNISSSDVTNSKVITSEYDGGLEDKGGLNKVDGGEEYNSKFTLYLPCYNLKEEWTPKENLGLELKRDETYLADYIKNSEEKRLIIIHLDSVAIDYELSLDIKTITFVDLEERYGIDTCLKLFSEEEHLDENNTWYCGNCKLHVQAYKKLDLFRMPIILILHLKRFNNTNRWLRTKIDSYVYYPHKENEHLNMSPYILEDGLKHMTKMDPHYSPLYELIGVNCHTGGLCGGHYFAYVKLNGQWYNFNDTFVTTIDESQVNTKNAYLLFYQLHTHKNETFTGVAEQRNLAEEEAIRMANASYYN</sequence>
<feature type="compositionally biased region" description="Low complexity" evidence="1">
    <location>
        <begin position="595"/>
        <end position="605"/>
    </location>
</feature>
<dbReference type="EMBL" id="DF157102">
    <property type="protein sequence ID" value="GAB66901.1"/>
    <property type="molecule type" value="Genomic_DNA"/>
</dbReference>
<dbReference type="InterPro" id="IPR050185">
    <property type="entry name" value="Ub_carboxyl-term_hydrolase"/>
</dbReference>
<dbReference type="PROSITE" id="PS00972">
    <property type="entry name" value="USP_1"/>
    <property type="match status" value="1"/>
</dbReference>
<dbReference type="PANTHER" id="PTHR21646:SF46">
    <property type="entry name" value="UBIQUITIN CARBOXYL-TERMINAL HYDROLASE"/>
    <property type="match status" value="1"/>
</dbReference>
<feature type="compositionally biased region" description="Low complexity" evidence="1">
    <location>
        <begin position="1008"/>
        <end position="1023"/>
    </location>
</feature>
<dbReference type="Gene3D" id="3.90.70.10">
    <property type="entry name" value="Cysteine proteinases"/>
    <property type="match status" value="2"/>
</dbReference>
<evidence type="ECO:0000256" key="1">
    <source>
        <dbReference type="SAM" id="MobiDB-lite"/>
    </source>
</evidence>
<proteinExistence type="predicted"/>
<name>K6UDN3_PLACD</name>
<feature type="compositionally biased region" description="Polar residues" evidence="1">
    <location>
        <begin position="906"/>
        <end position="927"/>
    </location>
</feature>
<dbReference type="GeneID" id="14693260"/>
<feature type="compositionally biased region" description="Basic residues" evidence="1">
    <location>
        <begin position="824"/>
        <end position="839"/>
    </location>
</feature>
<feature type="compositionally biased region" description="Basic and acidic residues" evidence="1">
    <location>
        <begin position="1049"/>
        <end position="1059"/>
    </location>
</feature>
<dbReference type="RefSeq" id="XP_004222848.1">
    <property type="nucleotide sequence ID" value="XM_004222800.1"/>
</dbReference>
<organism evidence="3 4">
    <name type="scientific">Plasmodium cynomolgi (strain B)</name>
    <dbReference type="NCBI Taxonomy" id="1120755"/>
    <lineage>
        <taxon>Eukaryota</taxon>
        <taxon>Sar</taxon>
        <taxon>Alveolata</taxon>
        <taxon>Apicomplexa</taxon>
        <taxon>Aconoidasida</taxon>
        <taxon>Haemosporida</taxon>
        <taxon>Plasmodiidae</taxon>
        <taxon>Plasmodium</taxon>
        <taxon>Plasmodium (Plasmodium)</taxon>
    </lineage>
</organism>
<dbReference type="OMA" id="KKNHRIW"/>
<dbReference type="VEuPathDB" id="PlasmoDB:PCYB_102510"/>
<keyword evidence="3" id="KW-0378">Hydrolase</keyword>
<feature type="compositionally biased region" description="Basic and acidic residues" evidence="1">
    <location>
        <begin position="582"/>
        <end position="591"/>
    </location>
</feature>
<dbReference type="PANTHER" id="PTHR21646">
    <property type="entry name" value="UBIQUITIN CARBOXYL-TERMINAL HYDROLASE"/>
    <property type="match status" value="1"/>
</dbReference>
<feature type="region of interest" description="Disordered" evidence="1">
    <location>
        <begin position="582"/>
        <end position="610"/>
    </location>
</feature>
<accession>K6UDN3</accession>
<evidence type="ECO:0000259" key="2">
    <source>
        <dbReference type="PROSITE" id="PS50235"/>
    </source>
</evidence>
<dbReference type="InterPro" id="IPR018200">
    <property type="entry name" value="USP_CS"/>
</dbReference>
<evidence type="ECO:0000313" key="3">
    <source>
        <dbReference type="EMBL" id="GAB66901.1"/>
    </source>
</evidence>